<dbReference type="GO" id="GO:0005886">
    <property type="term" value="C:plasma membrane"/>
    <property type="evidence" value="ECO:0007669"/>
    <property type="project" value="UniProtKB-SubCell"/>
</dbReference>
<feature type="transmembrane region" description="Helical" evidence="7">
    <location>
        <begin position="130"/>
        <end position="151"/>
    </location>
</feature>
<dbReference type="Proteomes" id="UP000577707">
    <property type="component" value="Unassembled WGS sequence"/>
</dbReference>
<evidence type="ECO:0000256" key="1">
    <source>
        <dbReference type="ARBA" id="ARBA00004651"/>
    </source>
</evidence>
<dbReference type="RefSeq" id="WP_183549677.1">
    <property type="nucleotide sequence ID" value="NZ_BMQT01000012.1"/>
</dbReference>
<evidence type="ECO:0000256" key="5">
    <source>
        <dbReference type="ARBA" id="ARBA00023136"/>
    </source>
</evidence>
<proteinExistence type="predicted"/>
<feature type="transmembrane region" description="Helical" evidence="7">
    <location>
        <begin position="86"/>
        <end position="110"/>
    </location>
</feature>
<name>A0A7W5A8T4_9ACTN</name>
<evidence type="ECO:0000313" key="9">
    <source>
        <dbReference type="Proteomes" id="UP000577707"/>
    </source>
</evidence>
<feature type="transmembrane region" description="Helical" evidence="7">
    <location>
        <begin position="386"/>
        <end position="404"/>
    </location>
</feature>
<comment type="caution">
    <text evidence="8">The sequence shown here is derived from an EMBL/GenBank/DDBJ whole genome shotgun (WGS) entry which is preliminary data.</text>
</comment>
<sequence>MSAAGASPGRSRAVVVMASTMVGVVATFGLSAAVGNLLGAAGAGEFFQVTALFTIVSSISVLGAETTMVRMTSRSLALDNELELRALAYVGVVPPVAVALLAGGALWVWPEAVQPLVTVPGEDGARLVRAVGLALPFAVLLAVCSGGVRGLGKPVAATSLQSLAVPGLRLAAVVGALVVTASTSDAFLAWLSPLPVLGLIALALLVRAVSRRTRSVESGALAGAASVRSVAPEFWRFSLPRGVSIAVERSLDWVDVLLVIQIAGPAAGGIYAIVSRLAVAGTVLDTAARVTWGPQVSAALARGESDRARRLFDMVTMILIGLGWPAYATLAVFAPTVLALFGPEFPAGATALRVMCGAMMILQAAGMLQTFLLMGGRSHWQMSNRLVQLVLLCGGCLILVPRMGFLGAAVAWSVAIIVDAVLASIQVRRIAPIGSSWRRAVKIGLPAVALFGGGGAVLVAVLGQNLLALAVAVVVLGVPYVVFVILLARRRGLLDRRGSGQHSRPTDADVVDAPDPRSAPEVVRRP</sequence>
<reference evidence="8 9" key="1">
    <citation type="submission" date="2020-08" db="EMBL/GenBank/DDBJ databases">
        <title>Genomic Encyclopedia of Type Strains, Phase III (KMG-III): the genomes of soil and plant-associated and newly described type strains.</title>
        <authorList>
            <person name="Whitman W."/>
        </authorList>
    </citation>
    <scope>NUCLEOTIDE SEQUENCE [LARGE SCALE GENOMIC DNA]</scope>
    <source>
        <strain evidence="8 9">CECT 3302</strain>
    </source>
</reference>
<evidence type="ECO:0000256" key="7">
    <source>
        <dbReference type="SAM" id="Phobius"/>
    </source>
</evidence>
<feature type="transmembrane region" description="Helical" evidence="7">
    <location>
        <begin position="410"/>
        <end position="431"/>
    </location>
</feature>
<comment type="subcellular location">
    <subcellularLocation>
        <location evidence="1">Cell membrane</location>
        <topology evidence="1">Multi-pass membrane protein</topology>
    </subcellularLocation>
</comment>
<feature type="transmembrane region" description="Helical" evidence="7">
    <location>
        <begin position="163"/>
        <end position="181"/>
    </location>
</feature>
<keyword evidence="5 7" id="KW-0472">Membrane</keyword>
<evidence type="ECO:0000256" key="6">
    <source>
        <dbReference type="SAM" id="MobiDB-lite"/>
    </source>
</evidence>
<evidence type="ECO:0000256" key="2">
    <source>
        <dbReference type="ARBA" id="ARBA00022475"/>
    </source>
</evidence>
<dbReference type="EMBL" id="JACHXG010000011">
    <property type="protein sequence ID" value="MBB3091475.1"/>
    <property type="molecule type" value="Genomic_DNA"/>
</dbReference>
<feature type="transmembrane region" description="Helical" evidence="7">
    <location>
        <begin position="317"/>
        <end position="340"/>
    </location>
</feature>
<dbReference type="InterPro" id="IPR050833">
    <property type="entry name" value="Poly_Biosynth_Transport"/>
</dbReference>
<feature type="region of interest" description="Disordered" evidence="6">
    <location>
        <begin position="496"/>
        <end position="526"/>
    </location>
</feature>
<keyword evidence="9" id="KW-1185">Reference proteome</keyword>
<gene>
    <name evidence="8" type="ORF">FHS12_004445</name>
</gene>
<evidence type="ECO:0000256" key="3">
    <source>
        <dbReference type="ARBA" id="ARBA00022692"/>
    </source>
</evidence>
<evidence type="ECO:0000313" key="8">
    <source>
        <dbReference type="EMBL" id="MBB3091475.1"/>
    </source>
</evidence>
<protein>
    <submittedName>
        <fullName evidence="8">O-antigen/teichoic acid export membrane protein</fullName>
    </submittedName>
</protein>
<dbReference type="PANTHER" id="PTHR30250">
    <property type="entry name" value="PST FAMILY PREDICTED COLANIC ACID TRANSPORTER"/>
    <property type="match status" value="1"/>
</dbReference>
<keyword evidence="4 7" id="KW-1133">Transmembrane helix</keyword>
<feature type="transmembrane region" description="Helical" evidence="7">
    <location>
        <begin position="46"/>
        <end position="65"/>
    </location>
</feature>
<keyword evidence="2" id="KW-1003">Cell membrane</keyword>
<feature type="transmembrane region" description="Helical" evidence="7">
    <location>
        <begin position="187"/>
        <end position="206"/>
    </location>
</feature>
<dbReference type="AlphaFoldDB" id="A0A7W5A8T4"/>
<evidence type="ECO:0000256" key="4">
    <source>
        <dbReference type="ARBA" id="ARBA00022989"/>
    </source>
</evidence>
<accession>A0A7W5A8T4</accession>
<feature type="transmembrane region" description="Helical" evidence="7">
    <location>
        <begin position="443"/>
        <end position="462"/>
    </location>
</feature>
<dbReference type="PANTHER" id="PTHR30250:SF11">
    <property type="entry name" value="O-ANTIGEN TRANSPORTER-RELATED"/>
    <property type="match status" value="1"/>
</dbReference>
<feature type="transmembrane region" description="Helical" evidence="7">
    <location>
        <begin position="468"/>
        <end position="488"/>
    </location>
</feature>
<keyword evidence="3 7" id="KW-0812">Transmembrane</keyword>
<feature type="transmembrane region" description="Helical" evidence="7">
    <location>
        <begin position="12"/>
        <end position="34"/>
    </location>
</feature>
<feature type="transmembrane region" description="Helical" evidence="7">
    <location>
        <begin position="352"/>
        <end position="374"/>
    </location>
</feature>
<organism evidence="8 9">
    <name type="scientific">Nocardioides albus</name>
    <dbReference type="NCBI Taxonomy" id="1841"/>
    <lineage>
        <taxon>Bacteria</taxon>
        <taxon>Bacillati</taxon>
        <taxon>Actinomycetota</taxon>
        <taxon>Actinomycetes</taxon>
        <taxon>Propionibacteriales</taxon>
        <taxon>Nocardioidaceae</taxon>
        <taxon>Nocardioides</taxon>
    </lineage>
</organism>